<accession>A0A6J7JTJ0</accession>
<evidence type="ECO:0000313" key="1">
    <source>
        <dbReference type="EMBL" id="CAB4945514.1"/>
    </source>
</evidence>
<sequence>MGAFQVRAMVPLPATPAKAVGVPGTVSGVTEVEGMLALESPIEFWAITVTV</sequence>
<dbReference type="EMBL" id="CAFBND010000050">
    <property type="protein sequence ID" value="CAB4945514.1"/>
    <property type="molecule type" value="Genomic_DNA"/>
</dbReference>
<dbReference type="AlphaFoldDB" id="A0A6J7JTJ0"/>
<organism evidence="1">
    <name type="scientific">freshwater metagenome</name>
    <dbReference type="NCBI Taxonomy" id="449393"/>
    <lineage>
        <taxon>unclassified sequences</taxon>
        <taxon>metagenomes</taxon>
        <taxon>ecological metagenomes</taxon>
    </lineage>
</organism>
<gene>
    <name evidence="1" type="ORF">UFOPK3752_01331</name>
</gene>
<reference evidence="1" key="1">
    <citation type="submission" date="2020-05" db="EMBL/GenBank/DDBJ databases">
        <authorList>
            <person name="Chiriac C."/>
            <person name="Salcher M."/>
            <person name="Ghai R."/>
            <person name="Kavagutti S V."/>
        </authorList>
    </citation>
    <scope>NUCLEOTIDE SEQUENCE</scope>
</reference>
<protein>
    <submittedName>
        <fullName evidence="1">Unannotated protein</fullName>
    </submittedName>
</protein>
<proteinExistence type="predicted"/>
<name>A0A6J7JTJ0_9ZZZZ</name>